<protein>
    <recommendedName>
        <fullName evidence="3">LysR substrate-binding domain-containing protein</fullName>
    </recommendedName>
</protein>
<dbReference type="EMBL" id="BGZJ01000002">
    <property type="protein sequence ID" value="GBO94724.1"/>
    <property type="molecule type" value="Genomic_DNA"/>
</dbReference>
<organism evidence="1 2">
    <name type="scientific">Mesosutterella multiformis</name>
    <dbReference type="NCBI Taxonomy" id="2259133"/>
    <lineage>
        <taxon>Bacteria</taxon>
        <taxon>Pseudomonadati</taxon>
        <taxon>Pseudomonadota</taxon>
        <taxon>Betaproteobacteria</taxon>
        <taxon>Burkholderiales</taxon>
        <taxon>Sutterellaceae</taxon>
        <taxon>Mesosutterella</taxon>
    </lineage>
</organism>
<reference evidence="1 2" key="1">
    <citation type="journal article" date="2018" name="Int. J. Syst. Evol. Microbiol.">
        <title>Mesosutterella multiformis gen. nov., sp. nov., a member of the family Sutterellaceae and Sutterella megalosphaeroides sp. nov., isolated from human faeces.</title>
        <authorList>
            <person name="Sakamoto M."/>
            <person name="Ikeyama N."/>
            <person name="Kunihiro T."/>
            <person name="Iino T."/>
            <person name="Yuki M."/>
            <person name="Ohkuma M."/>
        </authorList>
    </citation>
    <scope>NUCLEOTIDE SEQUENCE [LARGE SCALE GENOMIC DNA]</scope>
    <source>
        <strain evidence="1 2">4NBBH2</strain>
    </source>
</reference>
<evidence type="ECO:0008006" key="3">
    <source>
        <dbReference type="Google" id="ProtNLM"/>
    </source>
</evidence>
<keyword evidence="2" id="KW-1185">Reference proteome</keyword>
<dbReference type="AlphaFoldDB" id="A0A388SJ18"/>
<accession>A0A388SJ18</accession>
<sequence>MGSTPLFELKRVILCRADHPSLSELRETPEHWPQILKKHPTVSVSRFEERDFPSMDSGLLAESIQDSAMLRVYSIATALGVLKETDALAICGFTGAQYLIKLVPWLSCVQIPPSETDNPWLSLVWSQAIHDDPSAVWFRGLIKDWAKNISKDS</sequence>
<dbReference type="Proteomes" id="UP000266091">
    <property type="component" value="Unassembled WGS sequence"/>
</dbReference>
<gene>
    <name evidence="1" type="ORF">MESMUL_20780</name>
</gene>
<dbReference type="SUPFAM" id="SSF53850">
    <property type="entry name" value="Periplasmic binding protein-like II"/>
    <property type="match status" value="1"/>
</dbReference>
<evidence type="ECO:0000313" key="1">
    <source>
        <dbReference type="EMBL" id="GBO94724.1"/>
    </source>
</evidence>
<proteinExistence type="predicted"/>
<comment type="caution">
    <text evidence="1">The sequence shown here is derived from an EMBL/GenBank/DDBJ whole genome shotgun (WGS) entry which is preliminary data.</text>
</comment>
<dbReference type="Gene3D" id="3.40.190.10">
    <property type="entry name" value="Periplasmic binding protein-like II"/>
    <property type="match status" value="2"/>
</dbReference>
<evidence type="ECO:0000313" key="2">
    <source>
        <dbReference type="Proteomes" id="UP000266091"/>
    </source>
</evidence>
<name>A0A388SJ18_9BURK</name>